<dbReference type="Proteomes" id="UP001295684">
    <property type="component" value="Unassembled WGS sequence"/>
</dbReference>
<feature type="region of interest" description="Disordered" evidence="1">
    <location>
        <begin position="89"/>
        <end position="192"/>
    </location>
</feature>
<proteinExistence type="predicted"/>
<name>A0AAD1U414_EUPCR</name>
<dbReference type="AlphaFoldDB" id="A0AAD1U414"/>
<gene>
    <name evidence="2" type="ORF">ECRASSUSDP1_LOCUS181</name>
</gene>
<sequence length="218" mass="24651">MKNGCTEPRKFRDDDSGDDKQPENTRVTINKFQPTLSYASTEITPPKGEIETIEVIDEWALIYCNDDMPVTRNTVGGYSANFHPSRTAIREEKKVEELSDSESKKFENPPAPGKKSSSGLCSSKGIKFSFKENLDNQRNAPAMKELLKPKFAPRLQPQKPFLPRKPKCKKMKPIDIKNSKLTNTLPKRSLKASSSIIKLSYHKPRKGISSKNQVNRQV</sequence>
<organism evidence="2 3">
    <name type="scientific">Euplotes crassus</name>
    <dbReference type="NCBI Taxonomy" id="5936"/>
    <lineage>
        <taxon>Eukaryota</taxon>
        <taxon>Sar</taxon>
        <taxon>Alveolata</taxon>
        <taxon>Ciliophora</taxon>
        <taxon>Intramacronucleata</taxon>
        <taxon>Spirotrichea</taxon>
        <taxon>Hypotrichia</taxon>
        <taxon>Euplotida</taxon>
        <taxon>Euplotidae</taxon>
        <taxon>Moneuplotes</taxon>
    </lineage>
</organism>
<feature type="compositionally biased region" description="Basic residues" evidence="1">
    <location>
        <begin position="162"/>
        <end position="171"/>
    </location>
</feature>
<feature type="compositionally biased region" description="Basic and acidic residues" evidence="1">
    <location>
        <begin position="7"/>
        <end position="23"/>
    </location>
</feature>
<evidence type="ECO:0000256" key="1">
    <source>
        <dbReference type="SAM" id="MobiDB-lite"/>
    </source>
</evidence>
<keyword evidence="3" id="KW-1185">Reference proteome</keyword>
<evidence type="ECO:0000313" key="2">
    <source>
        <dbReference type="EMBL" id="CAI2358898.1"/>
    </source>
</evidence>
<feature type="compositionally biased region" description="Basic and acidic residues" evidence="1">
    <location>
        <begin position="89"/>
        <end position="107"/>
    </location>
</feature>
<dbReference type="EMBL" id="CAMPGE010000174">
    <property type="protein sequence ID" value="CAI2358898.1"/>
    <property type="molecule type" value="Genomic_DNA"/>
</dbReference>
<comment type="caution">
    <text evidence="2">The sequence shown here is derived from an EMBL/GenBank/DDBJ whole genome shotgun (WGS) entry which is preliminary data.</text>
</comment>
<accession>A0AAD1U414</accession>
<reference evidence="2" key="1">
    <citation type="submission" date="2023-07" db="EMBL/GenBank/DDBJ databases">
        <authorList>
            <consortium name="AG Swart"/>
            <person name="Singh M."/>
            <person name="Singh A."/>
            <person name="Seah K."/>
            <person name="Emmerich C."/>
        </authorList>
    </citation>
    <scope>NUCLEOTIDE SEQUENCE</scope>
    <source>
        <strain evidence="2">DP1</strain>
    </source>
</reference>
<evidence type="ECO:0000313" key="3">
    <source>
        <dbReference type="Proteomes" id="UP001295684"/>
    </source>
</evidence>
<feature type="region of interest" description="Disordered" evidence="1">
    <location>
        <begin position="1"/>
        <end position="26"/>
    </location>
</feature>
<protein>
    <submittedName>
        <fullName evidence="2">Uncharacterized protein</fullName>
    </submittedName>
</protein>
<feature type="compositionally biased region" description="Low complexity" evidence="1">
    <location>
        <begin position="113"/>
        <end position="125"/>
    </location>
</feature>